<dbReference type="PANTHER" id="PTHR13833">
    <property type="match status" value="1"/>
</dbReference>
<dbReference type="AlphaFoldDB" id="F6HPM5"/>
<keyword evidence="1" id="KW-0812">Transmembrane</keyword>
<dbReference type="FunCoup" id="F6HPM5">
    <property type="interactions" value="331"/>
</dbReference>
<dbReference type="KEGG" id="vvi:100243227"/>
<dbReference type="SUPFAM" id="SSF101898">
    <property type="entry name" value="NHL repeat"/>
    <property type="match status" value="1"/>
</dbReference>
<organism evidence="2 3">
    <name type="scientific">Vitis vinifera</name>
    <name type="common">Grape</name>
    <dbReference type="NCBI Taxonomy" id="29760"/>
    <lineage>
        <taxon>Eukaryota</taxon>
        <taxon>Viridiplantae</taxon>
        <taxon>Streptophyta</taxon>
        <taxon>Embryophyta</taxon>
        <taxon>Tracheophyta</taxon>
        <taxon>Spermatophyta</taxon>
        <taxon>Magnoliopsida</taxon>
        <taxon>eudicotyledons</taxon>
        <taxon>Gunneridae</taxon>
        <taxon>Pentapetalae</taxon>
        <taxon>rosids</taxon>
        <taxon>Vitales</taxon>
        <taxon>Vitaceae</taxon>
        <taxon>Viteae</taxon>
        <taxon>Vitis</taxon>
    </lineage>
</organism>
<feature type="transmembrane region" description="Helical" evidence="1">
    <location>
        <begin position="6"/>
        <end position="30"/>
    </location>
</feature>
<dbReference type="InterPro" id="IPR011042">
    <property type="entry name" value="6-blade_b-propeller_TolB-like"/>
</dbReference>
<evidence type="ECO:0000313" key="2">
    <source>
        <dbReference type="EMBL" id="CCB56653.1"/>
    </source>
</evidence>
<gene>
    <name evidence="2" type="ordered locus">VIT_01s0026g00320</name>
</gene>
<dbReference type="PaxDb" id="29760-VIT_01s0026g00320.t01"/>
<keyword evidence="1" id="KW-1133">Transmembrane helix</keyword>
<feature type="transmembrane region" description="Helical" evidence="1">
    <location>
        <begin position="206"/>
        <end position="227"/>
    </location>
</feature>
<dbReference type="Proteomes" id="UP000009183">
    <property type="component" value="Chromosome 1"/>
</dbReference>
<dbReference type="OrthoDB" id="342730at2759"/>
<dbReference type="ExpressionAtlas" id="F6HPM5">
    <property type="expression patterns" value="baseline and differential"/>
</dbReference>
<dbReference type="PANTHER" id="PTHR13833:SF71">
    <property type="entry name" value="NHL DOMAIN-CONTAINING PROTEIN"/>
    <property type="match status" value="1"/>
</dbReference>
<proteinExistence type="predicted"/>
<dbReference type="Gene3D" id="2.120.10.30">
    <property type="entry name" value="TolB, C-terminal domain"/>
    <property type="match status" value="1"/>
</dbReference>
<keyword evidence="3" id="KW-1185">Reference proteome</keyword>
<name>F6HPM5_VITVI</name>
<sequence>MATYLQSLSLFIVFTIFTIAAIHGSADLVLEDGYTVRTVFDGNKLEINPHSILPRYGSSDFIILDSSKSVFYTVSSPLSQESEIKRLSGSSAGFSDGDSASATFSKPRSFAVDLKGNVYVADQSNGVIRKITNRGVTTTIAGGYAQKTGKVDGPAQNASFSKDFELVFVPEKCAVLVSDRGSQLVRQIDLKVEDCRRSPQSVLGGAFLWVLLGLGVSCLVGFIVGIISRPYVIPQEVFCPLFFSETWKHCLIHLGKQVLMLCFDIRSVIASSMFYALLRRLISLSLSHLSLMFRINIVESQFSRKESVSLLDSDDSCISEPTIPQMFEDQLKDLASFDRSLQLPDTSSKIFMQKKSHRFADQLEDLLTFDGSSELSNTTDRIFKEGDDDQGKRDISPETCGRIESMIEANFMGFVEQAKVTTPVELCSSGNTGLVKRR</sequence>
<evidence type="ECO:0000256" key="1">
    <source>
        <dbReference type="SAM" id="Phobius"/>
    </source>
</evidence>
<evidence type="ECO:0008006" key="4">
    <source>
        <dbReference type="Google" id="ProtNLM"/>
    </source>
</evidence>
<dbReference type="eggNOG" id="ENOG502QQTE">
    <property type="taxonomic scope" value="Eukaryota"/>
</dbReference>
<reference evidence="3" key="1">
    <citation type="journal article" date="2007" name="Nature">
        <title>The grapevine genome sequence suggests ancestral hexaploidization in major angiosperm phyla.</title>
        <authorList>
            <consortium name="The French-Italian Public Consortium for Grapevine Genome Characterization."/>
            <person name="Jaillon O."/>
            <person name="Aury J.-M."/>
            <person name="Noel B."/>
            <person name="Policriti A."/>
            <person name="Clepet C."/>
            <person name="Casagrande A."/>
            <person name="Choisne N."/>
            <person name="Aubourg S."/>
            <person name="Vitulo N."/>
            <person name="Jubin C."/>
            <person name="Vezzi A."/>
            <person name="Legeai F."/>
            <person name="Hugueney P."/>
            <person name="Dasilva C."/>
            <person name="Horner D."/>
            <person name="Mica E."/>
            <person name="Jublot D."/>
            <person name="Poulain J."/>
            <person name="Bruyere C."/>
            <person name="Billault A."/>
            <person name="Segurens B."/>
            <person name="Gouyvenoux M."/>
            <person name="Ugarte E."/>
            <person name="Cattonaro F."/>
            <person name="Anthouard V."/>
            <person name="Vico V."/>
            <person name="Del Fabbro C."/>
            <person name="Alaux M."/>
            <person name="Di Gaspero G."/>
            <person name="Dumas V."/>
            <person name="Felice N."/>
            <person name="Paillard S."/>
            <person name="Juman I."/>
            <person name="Moroldo M."/>
            <person name="Scalabrin S."/>
            <person name="Canaguier A."/>
            <person name="Le Clainche I."/>
            <person name="Malacrida G."/>
            <person name="Durand E."/>
            <person name="Pesole G."/>
            <person name="Laucou V."/>
            <person name="Chatelet P."/>
            <person name="Merdinoglu D."/>
            <person name="Delledonne M."/>
            <person name="Pezzotti M."/>
            <person name="Lecharny A."/>
            <person name="Scarpelli C."/>
            <person name="Artiguenave F."/>
            <person name="Pe M.E."/>
            <person name="Valle G."/>
            <person name="Morgante M."/>
            <person name="Caboche M."/>
            <person name="Adam-Blondon A.-F."/>
            <person name="Weissenbach J."/>
            <person name="Quetier F."/>
            <person name="Wincker P."/>
        </authorList>
    </citation>
    <scope>NUCLEOTIDE SEQUENCE [LARGE SCALE GENOMIC DNA]</scope>
    <source>
        <strain evidence="3">cv. Pinot noir / PN40024</strain>
    </source>
</reference>
<evidence type="ECO:0000313" key="3">
    <source>
        <dbReference type="Proteomes" id="UP000009183"/>
    </source>
</evidence>
<dbReference type="HOGENOM" id="CLU_054467_0_0_1"/>
<keyword evidence="1" id="KW-0472">Membrane</keyword>
<protein>
    <recommendedName>
        <fullName evidence="4">NHL repeat-containing protein 2</fullName>
    </recommendedName>
</protein>
<accession>F6HPM5</accession>
<dbReference type="InParanoid" id="F6HPM5"/>
<dbReference type="EMBL" id="FN596002">
    <property type="protein sequence ID" value="CCB56653.1"/>
    <property type="molecule type" value="Genomic_DNA"/>
</dbReference>